<name>A0ABS8RJ31_DATST</name>
<gene>
    <name evidence="2" type="ORF">HAX54_016918</name>
</gene>
<feature type="transmembrane region" description="Helical" evidence="1">
    <location>
        <begin position="14"/>
        <end position="34"/>
    </location>
</feature>
<evidence type="ECO:0000256" key="1">
    <source>
        <dbReference type="SAM" id="Phobius"/>
    </source>
</evidence>
<protein>
    <submittedName>
        <fullName evidence="2">Uncharacterized protein</fullName>
    </submittedName>
</protein>
<proteinExistence type="predicted"/>
<evidence type="ECO:0000313" key="3">
    <source>
        <dbReference type="Proteomes" id="UP000823775"/>
    </source>
</evidence>
<dbReference type="EMBL" id="JACEIK010000021">
    <property type="protein sequence ID" value="MCD7446824.1"/>
    <property type="molecule type" value="Genomic_DNA"/>
</dbReference>
<keyword evidence="1" id="KW-1133">Transmembrane helix</keyword>
<keyword evidence="1" id="KW-0472">Membrane</keyword>
<keyword evidence="1" id="KW-0812">Transmembrane</keyword>
<sequence>MAVTAADISSTKTAALVVLLEMDFALAVLVVNLISTCNVRLVRVGSLWINTCINWGSTSCAIISPEVGVFPRQQHPNPYPAVEMINSVSDAHERLIAAQLRAQIEARGREAALDLL</sequence>
<comment type="caution">
    <text evidence="2">The sequence shown here is derived from an EMBL/GenBank/DDBJ whole genome shotgun (WGS) entry which is preliminary data.</text>
</comment>
<organism evidence="2 3">
    <name type="scientific">Datura stramonium</name>
    <name type="common">Jimsonweed</name>
    <name type="synonym">Common thornapple</name>
    <dbReference type="NCBI Taxonomy" id="4076"/>
    <lineage>
        <taxon>Eukaryota</taxon>
        <taxon>Viridiplantae</taxon>
        <taxon>Streptophyta</taxon>
        <taxon>Embryophyta</taxon>
        <taxon>Tracheophyta</taxon>
        <taxon>Spermatophyta</taxon>
        <taxon>Magnoliopsida</taxon>
        <taxon>eudicotyledons</taxon>
        <taxon>Gunneridae</taxon>
        <taxon>Pentapetalae</taxon>
        <taxon>asterids</taxon>
        <taxon>lamiids</taxon>
        <taxon>Solanales</taxon>
        <taxon>Solanaceae</taxon>
        <taxon>Solanoideae</taxon>
        <taxon>Datureae</taxon>
        <taxon>Datura</taxon>
    </lineage>
</organism>
<dbReference type="Proteomes" id="UP000823775">
    <property type="component" value="Unassembled WGS sequence"/>
</dbReference>
<keyword evidence="3" id="KW-1185">Reference proteome</keyword>
<evidence type="ECO:0000313" key="2">
    <source>
        <dbReference type="EMBL" id="MCD7446824.1"/>
    </source>
</evidence>
<reference evidence="2 3" key="1">
    <citation type="journal article" date="2021" name="BMC Genomics">
        <title>Datura genome reveals duplications of psychoactive alkaloid biosynthetic genes and high mutation rate following tissue culture.</title>
        <authorList>
            <person name="Rajewski A."/>
            <person name="Carter-House D."/>
            <person name="Stajich J."/>
            <person name="Litt A."/>
        </authorList>
    </citation>
    <scope>NUCLEOTIDE SEQUENCE [LARGE SCALE GENOMIC DNA]</scope>
    <source>
        <strain evidence="2">AR-01</strain>
    </source>
</reference>
<accession>A0ABS8RJ31</accession>